<dbReference type="GO" id="GO:0006412">
    <property type="term" value="P:translation"/>
    <property type="evidence" value="ECO:0007669"/>
    <property type="project" value="UniProtKB-UniRule"/>
</dbReference>
<dbReference type="NCBIfam" id="TIGR01024">
    <property type="entry name" value="rplS_bact"/>
    <property type="match status" value="1"/>
</dbReference>
<dbReference type="PROSITE" id="PS01015">
    <property type="entry name" value="RIBOSOMAL_L19"/>
    <property type="match status" value="1"/>
</dbReference>
<evidence type="ECO:0000256" key="5">
    <source>
        <dbReference type="ARBA" id="ARBA00035171"/>
    </source>
</evidence>
<dbReference type="Pfam" id="PF01245">
    <property type="entry name" value="Ribosomal_L19"/>
    <property type="match status" value="1"/>
</dbReference>
<dbReference type="FunFam" id="2.30.30.790:FF:000001">
    <property type="entry name" value="50S ribosomal protein L19"/>
    <property type="match status" value="1"/>
</dbReference>
<comment type="function">
    <text evidence="1 6 7">This protein is located at the 30S-50S ribosomal subunit interface and may play a role in the structure and function of the aminoacyl-tRNA binding site.</text>
</comment>
<dbReference type="GO" id="GO:0003735">
    <property type="term" value="F:structural constituent of ribosome"/>
    <property type="evidence" value="ECO:0007669"/>
    <property type="project" value="InterPro"/>
</dbReference>
<dbReference type="InterPro" id="IPR018257">
    <property type="entry name" value="Ribosomal_bL19_CS"/>
</dbReference>
<evidence type="ECO:0000256" key="7">
    <source>
        <dbReference type="RuleBase" id="RU000559"/>
    </source>
</evidence>
<dbReference type="InterPro" id="IPR008991">
    <property type="entry name" value="Translation_prot_SH3-like_sf"/>
</dbReference>
<organism evidence="8 9">
    <name type="scientific">Dialister invisus</name>
    <dbReference type="NCBI Taxonomy" id="218538"/>
    <lineage>
        <taxon>Bacteria</taxon>
        <taxon>Bacillati</taxon>
        <taxon>Bacillota</taxon>
        <taxon>Negativicutes</taxon>
        <taxon>Veillonellales</taxon>
        <taxon>Veillonellaceae</taxon>
        <taxon>Dialister</taxon>
    </lineage>
</organism>
<comment type="similarity">
    <text evidence="2 6 7">Belongs to the bacterial ribosomal protein bL19 family.</text>
</comment>
<evidence type="ECO:0000256" key="3">
    <source>
        <dbReference type="ARBA" id="ARBA00022980"/>
    </source>
</evidence>
<comment type="caution">
    <text evidence="8">The sequence shown here is derived from an EMBL/GenBank/DDBJ whole genome shotgun (WGS) entry which is preliminary data.</text>
</comment>
<evidence type="ECO:0000256" key="4">
    <source>
        <dbReference type="ARBA" id="ARBA00023274"/>
    </source>
</evidence>
<evidence type="ECO:0000256" key="1">
    <source>
        <dbReference type="ARBA" id="ARBA00002349"/>
    </source>
</evidence>
<protein>
    <recommendedName>
        <fullName evidence="5 6">Large ribosomal subunit protein bL19</fullName>
    </recommendedName>
</protein>
<dbReference type="PANTHER" id="PTHR15680">
    <property type="entry name" value="RIBOSOMAL PROTEIN L19"/>
    <property type="match status" value="1"/>
</dbReference>
<gene>
    <name evidence="6 8" type="primary">rplS</name>
    <name evidence="8" type="ORF">HXL70_01905</name>
</gene>
<dbReference type="PIRSF" id="PIRSF002191">
    <property type="entry name" value="Ribosomal_L19"/>
    <property type="match status" value="1"/>
</dbReference>
<accession>A0A930FMA6</accession>
<dbReference type="SUPFAM" id="SSF50104">
    <property type="entry name" value="Translation proteins SH3-like domain"/>
    <property type="match status" value="1"/>
</dbReference>
<dbReference type="InterPro" id="IPR038657">
    <property type="entry name" value="Ribosomal_bL19_sf"/>
</dbReference>
<sequence length="122" mass="14146">MSCEKEEKIVNIIETLENEQLRNDIPAFRPGDTVRVHVKVVEGKTERIQVFEGIVIARRNHGVRETFTVRRISYGVGVERTFLIHSPRLAKIEVKRHGIVRRAKLFYLRGLSGKAARIKERK</sequence>
<dbReference type="PRINTS" id="PR00061">
    <property type="entry name" value="RIBOSOMALL19"/>
</dbReference>
<evidence type="ECO:0000313" key="9">
    <source>
        <dbReference type="Proteomes" id="UP000757890"/>
    </source>
</evidence>
<evidence type="ECO:0000256" key="6">
    <source>
        <dbReference type="HAMAP-Rule" id="MF_00402"/>
    </source>
</evidence>
<dbReference type="GO" id="GO:0022625">
    <property type="term" value="C:cytosolic large ribosomal subunit"/>
    <property type="evidence" value="ECO:0007669"/>
    <property type="project" value="TreeGrafter"/>
</dbReference>
<keyword evidence="3 6" id="KW-0689">Ribosomal protein</keyword>
<proteinExistence type="inferred from homology"/>
<reference evidence="8" key="1">
    <citation type="submission" date="2020-04" db="EMBL/GenBank/DDBJ databases">
        <title>Deep metagenomics examines the oral microbiome during advanced dental caries in children, revealing novel taxa and co-occurrences with host molecules.</title>
        <authorList>
            <person name="Baker J.L."/>
            <person name="Morton J.T."/>
            <person name="Dinis M."/>
            <person name="Alvarez R."/>
            <person name="Tran N.C."/>
            <person name="Knight R."/>
            <person name="Edlund A."/>
        </authorList>
    </citation>
    <scope>NUCLEOTIDE SEQUENCE</scope>
    <source>
        <strain evidence="8">JCVI_32_bin.14</strain>
    </source>
</reference>
<dbReference type="Proteomes" id="UP000757890">
    <property type="component" value="Unassembled WGS sequence"/>
</dbReference>
<evidence type="ECO:0000256" key="2">
    <source>
        <dbReference type="ARBA" id="ARBA00005781"/>
    </source>
</evidence>
<evidence type="ECO:0000313" key="8">
    <source>
        <dbReference type="EMBL" id="MBF1128787.1"/>
    </source>
</evidence>
<dbReference type="EMBL" id="JABZMK010000003">
    <property type="protein sequence ID" value="MBF1128787.1"/>
    <property type="molecule type" value="Genomic_DNA"/>
</dbReference>
<dbReference type="PANTHER" id="PTHR15680:SF9">
    <property type="entry name" value="LARGE RIBOSOMAL SUBUNIT PROTEIN BL19M"/>
    <property type="match status" value="1"/>
</dbReference>
<dbReference type="Gene3D" id="2.30.30.790">
    <property type="match status" value="1"/>
</dbReference>
<keyword evidence="4 6" id="KW-0687">Ribonucleoprotein</keyword>
<dbReference type="AlphaFoldDB" id="A0A930FMA6"/>
<dbReference type="HAMAP" id="MF_00402">
    <property type="entry name" value="Ribosomal_bL19"/>
    <property type="match status" value="1"/>
</dbReference>
<dbReference type="RefSeq" id="WP_007069615.1">
    <property type="nucleotide sequence ID" value="NZ_CAJPSS010000039.1"/>
</dbReference>
<name>A0A930FMA6_9FIRM</name>
<dbReference type="InterPro" id="IPR001857">
    <property type="entry name" value="Ribosomal_bL19"/>
</dbReference>